<sequence>MIISTKKTKVLELPVLGLGTYRIGGDHERDLHNDDDGQIQSIRKALNAGIKHIDTAESYAAGHAEMLIGKAIADFDRKDLFITTKVSRRHHHYKDVLESAQASLARLGIPYLDLYLLHAPHPEIPFRETFKAMNELVEKGTVRFIGVSNFTAVQLEQAKQYSQYPITCNQIHYSLSARDYERDGTLEYCRANGILVVAYRAMGDEGTPAVGWSLLEEMAKKYRKTAKQIALRWVIQQPNVVGLAKMIQPQHLQENLDALTWELASEDMERLTDDFPIGVTINR</sequence>
<dbReference type="STRING" id="1798404.A3B92_01735"/>
<protein>
    <recommendedName>
        <fullName evidence="4">NADP-dependent oxidoreductase domain-containing protein</fullName>
    </recommendedName>
</protein>
<feature type="binding site" evidence="2">
    <location>
        <position position="118"/>
    </location>
    <ligand>
        <name>substrate</name>
    </ligand>
</feature>
<dbReference type="SUPFAM" id="SSF51430">
    <property type="entry name" value="NAD(P)-linked oxidoreductase"/>
    <property type="match status" value="1"/>
</dbReference>
<feature type="site" description="Lowers pKa of active site Tyr" evidence="3">
    <location>
        <position position="85"/>
    </location>
</feature>
<proteinExistence type="predicted"/>
<feature type="active site" description="Proton donor" evidence="1">
    <location>
        <position position="59"/>
    </location>
</feature>
<gene>
    <name evidence="5" type="ORF">A3B92_01735</name>
</gene>
<dbReference type="PANTHER" id="PTHR43638">
    <property type="entry name" value="OXIDOREDUCTASE, ALDO/KETO REDUCTASE FAMILY PROTEIN"/>
    <property type="match status" value="1"/>
</dbReference>
<dbReference type="InterPro" id="IPR018170">
    <property type="entry name" value="Aldo/ket_reductase_CS"/>
</dbReference>
<evidence type="ECO:0000313" key="5">
    <source>
        <dbReference type="EMBL" id="OGY63555.1"/>
    </source>
</evidence>
<comment type="caution">
    <text evidence="5">The sequence shown here is derived from an EMBL/GenBank/DDBJ whole genome shotgun (WGS) entry which is preliminary data.</text>
</comment>
<dbReference type="PRINTS" id="PR00069">
    <property type="entry name" value="ALDKETRDTASE"/>
</dbReference>
<organism evidence="5 6">
    <name type="scientific">Candidatus Harrisonbacteria bacterium RIFCSPHIGHO2_02_FULL_42_16</name>
    <dbReference type="NCBI Taxonomy" id="1798404"/>
    <lineage>
        <taxon>Bacteria</taxon>
        <taxon>Candidatus Harrisoniibacteriota</taxon>
    </lineage>
</organism>
<evidence type="ECO:0000259" key="4">
    <source>
        <dbReference type="Pfam" id="PF00248"/>
    </source>
</evidence>
<dbReference type="PROSITE" id="PS00062">
    <property type="entry name" value="ALDOKETO_REDUCTASE_2"/>
    <property type="match status" value="1"/>
</dbReference>
<accession>A0A1G1ZGB3</accession>
<dbReference type="InterPro" id="IPR020471">
    <property type="entry name" value="AKR"/>
</dbReference>
<evidence type="ECO:0000256" key="1">
    <source>
        <dbReference type="PIRSR" id="PIRSR000097-1"/>
    </source>
</evidence>
<feature type="domain" description="NADP-dependent oxidoreductase" evidence="4">
    <location>
        <begin position="16"/>
        <end position="203"/>
    </location>
</feature>
<reference evidence="5 6" key="1">
    <citation type="journal article" date="2016" name="Nat. Commun.">
        <title>Thousands of microbial genomes shed light on interconnected biogeochemical processes in an aquifer system.</title>
        <authorList>
            <person name="Anantharaman K."/>
            <person name="Brown C.T."/>
            <person name="Hug L.A."/>
            <person name="Sharon I."/>
            <person name="Castelle C.J."/>
            <person name="Probst A.J."/>
            <person name="Thomas B.C."/>
            <person name="Singh A."/>
            <person name="Wilkins M.J."/>
            <person name="Karaoz U."/>
            <person name="Brodie E.L."/>
            <person name="Williams K.H."/>
            <person name="Hubbard S.S."/>
            <person name="Banfield J.F."/>
        </authorList>
    </citation>
    <scope>NUCLEOTIDE SEQUENCE [LARGE SCALE GENOMIC DNA]</scope>
</reference>
<dbReference type="GO" id="GO:0016491">
    <property type="term" value="F:oxidoreductase activity"/>
    <property type="evidence" value="ECO:0007669"/>
    <property type="project" value="InterPro"/>
</dbReference>
<dbReference type="CDD" id="cd19072">
    <property type="entry name" value="AKR_AKR3F1-like"/>
    <property type="match status" value="1"/>
</dbReference>
<dbReference type="InterPro" id="IPR036812">
    <property type="entry name" value="NAD(P)_OxRdtase_dom_sf"/>
</dbReference>
<dbReference type="Pfam" id="PF00248">
    <property type="entry name" value="Aldo_ket_red"/>
    <property type="match status" value="2"/>
</dbReference>
<evidence type="ECO:0000256" key="3">
    <source>
        <dbReference type="PIRSR" id="PIRSR000097-3"/>
    </source>
</evidence>
<dbReference type="AlphaFoldDB" id="A0A1G1ZGB3"/>
<dbReference type="InterPro" id="IPR023210">
    <property type="entry name" value="NADP_OxRdtase_dom"/>
</dbReference>
<dbReference type="PANTHER" id="PTHR43638:SF3">
    <property type="entry name" value="ALDEHYDE REDUCTASE"/>
    <property type="match status" value="1"/>
</dbReference>
<feature type="domain" description="NADP-dependent oxidoreductase" evidence="4">
    <location>
        <begin position="214"/>
        <end position="272"/>
    </location>
</feature>
<evidence type="ECO:0000313" key="6">
    <source>
        <dbReference type="Proteomes" id="UP000177960"/>
    </source>
</evidence>
<dbReference type="Proteomes" id="UP000177960">
    <property type="component" value="Unassembled WGS sequence"/>
</dbReference>
<name>A0A1G1ZGB3_9BACT</name>
<dbReference type="PIRSF" id="PIRSF000097">
    <property type="entry name" value="AKR"/>
    <property type="match status" value="1"/>
</dbReference>
<dbReference type="EMBL" id="MHJG01000021">
    <property type="protein sequence ID" value="OGY63555.1"/>
    <property type="molecule type" value="Genomic_DNA"/>
</dbReference>
<dbReference type="Gene3D" id="3.20.20.100">
    <property type="entry name" value="NADP-dependent oxidoreductase domain"/>
    <property type="match status" value="1"/>
</dbReference>
<evidence type="ECO:0000256" key="2">
    <source>
        <dbReference type="PIRSR" id="PIRSR000097-2"/>
    </source>
</evidence>